<dbReference type="EMBL" id="DVFJ01000037">
    <property type="protein sequence ID" value="HIQ72669.1"/>
    <property type="molecule type" value="Genomic_DNA"/>
</dbReference>
<dbReference type="InterPro" id="IPR011330">
    <property type="entry name" value="Glyco_hydro/deAcase_b/a-brl"/>
</dbReference>
<dbReference type="InterPro" id="IPR051398">
    <property type="entry name" value="Polysacch_Deacetylase"/>
</dbReference>
<gene>
    <name evidence="4" type="ORF">IAB73_10740</name>
</gene>
<dbReference type="Proteomes" id="UP000886887">
    <property type="component" value="Unassembled WGS sequence"/>
</dbReference>
<organism evidence="4 5">
    <name type="scientific">Candidatus Onthenecus intestinigallinarum</name>
    <dbReference type="NCBI Taxonomy" id="2840875"/>
    <lineage>
        <taxon>Bacteria</taxon>
        <taxon>Bacillati</taxon>
        <taxon>Bacillota</taxon>
        <taxon>Clostridia</taxon>
        <taxon>Eubacteriales</taxon>
        <taxon>Candidatus Onthenecus</taxon>
    </lineage>
</organism>
<dbReference type="GO" id="GO:0016810">
    <property type="term" value="F:hydrolase activity, acting on carbon-nitrogen (but not peptide) bonds"/>
    <property type="evidence" value="ECO:0007669"/>
    <property type="project" value="InterPro"/>
</dbReference>
<dbReference type="PANTHER" id="PTHR34216">
    <property type="match status" value="1"/>
</dbReference>
<evidence type="ECO:0000259" key="3">
    <source>
        <dbReference type="PROSITE" id="PS51677"/>
    </source>
</evidence>
<proteinExistence type="predicted"/>
<evidence type="ECO:0000256" key="2">
    <source>
        <dbReference type="ARBA" id="ARBA00022729"/>
    </source>
</evidence>
<comment type="subcellular location">
    <subcellularLocation>
        <location evidence="1">Secreted</location>
    </subcellularLocation>
</comment>
<dbReference type="PANTHER" id="PTHR34216:SF3">
    <property type="entry name" value="POLY-BETA-1,6-N-ACETYL-D-GLUCOSAMINE N-DEACETYLASE"/>
    <property type="match status" value="1"/>
</dbReference>
<dbReference type="SUPFAM" id="SSF88713">
    <property type="entry name" value="Glycoside hydrolase/deacetylase"/>
    <property type="match status" value="1"/>
</dbReference>
<reference evidence="4" key="1">
    <citation type="submission" date="2020-10" db="EMBL/GenBank/DDBJ databases">
        <authorList>
            <person name="Gilroy R."/>
        </authorList>
    </citation>
    <scope>NUCLEOTIDE SEQUENCE</scope>
    <source>
        <strain evidence="4">ChiSxjej2B14-6234</strain>
    </source>
</reference>
<dbReference type="PROSITE" id="PS51677">
    <property type="entry name" value="NODB"/>
    <property type="match status" value="1"/>
</dbReference>
<evidence type="ECO:0000256" key="1">
    <source>
        <dbReference type="ARBA" id="ARBA00004613"/>
    </source>
</evidence>
<evidence type="ECO:0000313" key="5">
    <source>
        <dbReference type="Proteomes" id="UP000886887"/>
    </source>
</evidence>
<dbReference type="AlphaFoldDB" id="A0A9D0ZBT5"/>
<protein>
    <submittedName>
        <fullName evidence="4">Polysaccharide deacetylase family protein</fullName>
    </submittedName>
</protein>
<accession>A0A9D0ZBT5</accession>
<evidence type="ECO:0000313" key="4">
    <source>
        <dbReference type="EMBL" id="HIQ72669.1"/>
    </source>
</evidence>
<comment type="caution">
    <text evidence="4">The sequence shown here is derived from an EMBL/GenBank/DDBJ whole genome shotgun (WGS) entry which is preliminary data.</text>
</comment>
<reference evidence="4" key="2">
    <citation type="journal article" date="2021" name="PeerJ">
        <title>Extensive microbial diversity within the chicken gut microbiome revealed by metagenomics and culture.</title>
        <authorList>
            <person name="Gilroy R."/>
            <person name="Ravi A."/>
            <person name="Getino M."/>
            <person name="Pursley I."/>
            <person name="Horton D.L."/>
            <person name="Alikhan N.F."/>
            <person name="Baker D."/>
            <person name="Gharbi K."/>
            <person name="Hall N."/>
            <person name="Watson M."/>
            <person name="Adriaenssens E.M."/>
            <person name="Foster-Nyarko E."/>
            <person name="Jarju S."/>
            <person name="Secka A."/>
            <person name="Antonio M."/>
            <person name="Oren A."/>
            <person name="Chaudhuri R.R."/>
            <person name="La Ragione R."/>
            <person name="Hildebrand F."/>
            <person name="Pallen M.J."/>
        </authorList>
    </citation>
    <scope>NUCLEOTIDE SEQUENCE</scope>
    <source>
        <strain evidence="4">ChiSxjej2B14-6234</strain>
    </source>
</reference>
<dbReference type="InterPro" id="IPR002509">
    <property type="entry name" value="NODB_dom"/>
</dbReference>
<dbReference type="GO" id="GO:0005975">
    <property type="term" value="P:carbohydrate metabolic process"/>
    <property type="evidence" value="ECO:0007669"/>
    <property type="project" value="InterPro"/>
</dbReference>
<sequence length="281" mass="30820">MFKGWKGTLLYLLVIAAALALLLSFWWAGRAAESEEGVHLPILMYHDITDNPLEAGDYALTSDQLEADLRALKDSGWTPVSVSEVLRYVLEGDPLPDRPVLLVFDDGYRSFLTRALPLLRAHDAPAAVSVIGRQAQQARAGDGGAFMSWDELQEAAQSGLVEFVSRSAGLHVYCQRSGVARLECESEAAYTQVLQGDLQRMTALCEAAGVAFEPVFAYPYGSLEPLAEPLLQAHGFLATLTSEEHVNVLTRSADCLYLLGRLNRSAFLQTQDVLDWMESGR</sequence>
<keyword evidence="2" id="KW-0732">Signal</keyword>
<dbReference type="Gene3D" id="3.20.20.370">
    <property type="entry name" value="Glycoside hydrolase/deacetylase"/>
    <property type="match status" value="1"/>
</dbReference>
<dbReference type="GO" id="GO:0005576">
    <property type="term" value="C:extracellular region"/>
    <property type="evidence" value="ECO:0007669"/>
    <property type="project" value="UniProtKB-SubCell"/>
</dbReference>
<feature type="domain" description="NodB homology" evidence="3">
    <location>
        <begin position="98"/>
        <end position="281"/>
    </location>
</feature>
<dbReference type="Pfam" id="PF01522">
    <property type="entry name" value="Polysacc_deac_1"/>
    <property type="match status" value="1"/>
</dbReference>
<name>A0A9D0ZBT5_9FIRM</name>